<feature type="domain" description="ABC3 transporter permease C-terminal" evidence="7">
    <location>
        <begin position="3"/>
        <end position="102"/>
    </location>
</feature>
<accession>X1CJI4</accession>
<dbReference type="PANTHER" id="PTHR32522">
    <property type="match status" value="1"/>
</dbReference>
<dbReference type="AlphaFoldDB" id="X1CJI4"/>
<dbReference type="InterPro" id="IPR003838">
    <property type="entry name" value="ABC3_permease_C"/>
</dbReference>
<evidence type="ECO:0000256" key="3">
    <source>
        <dbReference type="ARBA" id="ARBA00022692"/>
    </source>
</evidence>
<keyword evidence="2" id="KW-1003">Cell membrane</keyword>
<evidence type="ECO:0000259" key="7">
    <source>
        <dbReference type="Pfam" id="PF02687"/>
    </source>
</evidence>
<evidence type="ECO:0000256" key="5">
    <source>
        <dbReference type="ARBA" id="ARBA00023136"/>
    </source>
</evidence>
<evidence type="ECO:0000313" key="8">
    <source>
        <dbReference type="EMBL" id="GAH08506.1"/>
    </source>
</evidence>
<dbReference type="EMBL" id="BART01032210">
    <property type="protein sequence ID" value="GAH08506.1"/>
    <property type="molecule type" value="Genomic_DNA"/>
</dbReference>
<proteinExistence type="predicted"/>
<feature type="transmembrane region" description="Helical" evidence="6">
    <location>
        <begin position="29"/>
        <end position="55"/>
    </location>
</feature>
<comment type="subcellular location">
    <subcellularLocation>
        <location evidence="1">Cell membrane</location>
        <topology evidence="1">Multi-pass membrane protein</topology>
    </subcellularLocation>
</comment>
<dbReference type="PANTHER" id="PTHR32522:SF5">
    <property type="entry name" value="ABC3 TRANSPORTER PERMEASE PROTEIN DOMAIN-CONTAINING PROTEIN"/>
    <property type="match status" value="1"/>
</dbReference>
<dbReference type="GO" id="GO:0005886">
    <property type="term" value="C:plasma membrane"/>
    <property type="evidence" value="ECO:0007669"/>
    <property type="project" value="UniProtKB-SubCell"/>
</dbReference>
<sequence length="111" mass="12574">MYAILLERKFEIGILRAIGLKSKNVRNMFLIESLIIMLSAGIMGMLIGTYTAYLLQSNSALISEMPLVFAFPLDTFLRVFIISITVSIIGMYLILLKLSKQTVMDVFRQSF</sequence>
<gene>
    <name evidence="8" type="ORF">S01H4_55737</name>
</gene>
<reference evidence="8" key="1">
    <citation type="journal article" date="2014" name="Front. Microbiol.">
        <title>High frequency of phylogenetically diverse reductive dehalogenase-homologous genes in deep subseafloor sedimentary metagenomes.</title>
        <authorList>
            <person name="Kawai M."/>
            <person name="Futagami T."/>
            <person name="Toyoda A."/>
            <person name="Takaki Y."/>
            <person name="Nishi S."/>
            <person name="Hori S."/>
            <person name="Arai W."/>
            <person name="Tsubouchi T."/>
            <person name="Morono Y."/>
            <person name="Uchiyama I."/>
            <person name="Ito T."/>
            <person name="Fujiyama A."/>
            <person name="Inagaki F."/>
            <person name="Takami H."/>
        </authorList>
    </citation>
    <scope>NUCLEOTIDE SEQUENCE</scope>
    <source>
        <strain evidence="8">Expedition CK06-06</strain>
    </source>
</reference>
<organism evidence="8">
    <name type="scientific">marine sediment metagenome</name>
    <dbReference type="NCBI Taxonomy" id="412755"/>
    <lineage>
        <taxon>unclassified sequences</taxon>
        <taxon>metagenomes</taxon>
        <taxon>ecological metagenomes</taxon>
    </lineage>
</organism>
<evidence type="ECO:0000256" key="1">
    <source>
        <dbReference type="ARBA" id="ARBA00004651"/>
    </source>
</evidence>
<protein>
    <recommendedName>
        <fullName evidence="7">ABC3 transporter permease C-terminal domain-containing protein</fullName>
    </recommendedName>
</protein>
<keyword evidence="5 6" id="KW-0472">Membrane</keyword>
<keyword evidence="3 6" id="KW-0812">Transmembrane</keyword>
<dbReference type="Pfam" id="PF02687">
    <property type="entry name" value="FtsX"/>
    <property type="match status" value="1"/>
</dbReference>
<feature type="transmembrane region" description="Helical" evidence="6">
    <location>
        <begin position="75"/>
        <end position="95"/>
    </location>
</feature>
<comment type="caution">
    <text evidence="8">The sequence shown here is derived from an EMBL/GenBank/DDBJ whole genome shotgun (WGS) entry which is preliminary data.</text>
</comment>
<evidence type="ECO:0000256" key="6">
    <source>
        <dbReference type="SAM" id="Phobius"/>
    </source>
</evidence>
<evidence type="ECO:0000256" key="4">
    <source>
        <dbReference type="ARBA" id="ARBA00022989"/>
    </source>
</evidence>
<evidence type="ECO:0000256" key="2">
    <source>
        <dbReference type="ARBA" id="ARBA00022475"/>
    </source>
</evidence>
<keyword evidence="4 6" id="KW-1133">Transmembrane helix</keyword>
<name>X1CJI4_9ZZZZ</name>